<dbReference type="EMBL" id="QEAO01000016">
    <property type="protein sequence ID" value="TPX33982.1"/>
    <property type="molecule type" value="Genomic_DNA"/>
</dbReference>
<evidence type="ECO:0000259" key="7">
    <source>
        <dbReference type="Pfam" id="PF23354"/>
    </source>
</evidence>
<name>A0A507C2M3_9FUNG</name>
<dbReference type="Pfam" id="PF23347">
    <property type="entry name" value="TPR_Nup160_C"/>
    <property type="match status" value="1"/>
</dbReference>
<evidence type="ECO:0000313" key="8">
    <source>
        <dbReference type="EMBL" id="TPX33982.1"/>
    </source>
</evidence>
<keyword evidence="2" id="KW-0813">Transport</keyword>
<evidence type="ECO:0000259" key="5">
    <source>
        <dbReference type="Pfam" id="PF11715"/>
    </source>
</evidence>
<dbReference type="PANTHER" id="PTHR21286:SF0">
    <property type="entry name" value="NUCLEAR PORE COMPLEX PROTEIN NUP160"/>
    <property type="match status" value="1"/>
</dbReference>
<gene>
    <name evidence="8" type="ORF">SmJEL517_g03209</name>
</gene>
<feature type="domain" description="NUP160 middle TPR" evidence="7">
    <location>
        <begin position="906"/>
        <end position="1139"/>
    </location>
</feature>
<dbReference type="GeneID" id="42004434"/>
<accession>A0A507C2M3</accession>
<organism evidence="8 9">
    <name type="scientific">Synchytrium microbalum</name>
    <dbReference type="NCBI Taxonomy" id="1806994"/>
    <lineage>
        <taxon>Eukaryota</taxon>
        <taxon>Fungi</taxon>
        <taxon>Fungi incertae sedis</taxon>
        <taxon>Chytridiomycota</taxon>
        <taxon>Chytridiomycota incertae sedis</taxon>
        <taxon>Chytridiomycetes</taxon>
        <taxon>Synchytriales</taxon>
        <taxon>Synchytriaceae</taxon>
        <taxon>Synchytrium</taxon>
    </lineage>
</organism>
<evidence type="ECO:0000256" key="1">
    <source>
        <dbReference type="ARBA" id="ARBA00004123"/>
    </source>
</evidence>
<comment type="caution">
    <text evidence="8">The sequence shown here is derived from an EMBL/GenBank/DDBJ whole genome shotgun (WGS) entry which is preliminary data.</text>
</comment>
<dbReference type="STRING" id="1806994.A0A507C2M3"/>
<feature type="domain" description="Nucleoporin Nup120/160 beta-propeller" evidence="5">
    <location>
        <begin position="61"/>
        <end position="572"/>
    </location>
</feature>
<dbReference type="GO" id="GO:0005643">
    <property type="term" value="C:nuclear pore"/>
    <property type="evidence" value="ECO:0007669"/>
    <property type="project" value="TreeGrafter"/>
</dbReference>
<dbReference type="InterPro" id="IPR056535">
    <property type="entry name" value="TPR_NUP160_M"/>
</dbReference>
<evidence type="ECO:0000256" key="3">
    <source>
        <dbReference type="ARBA" id="ARBA00023242"/>
    </source>
</evidence>
<feature type="domain" description="NUP160 C-terminal TPR" evidence="6">
    <location>
        <begin position="1184"/>
        <end position="1433"/>
    </location>
</feature>
<dbReference type="RefSeq" id="XP_031024824.1">
    <property type="nucleotide sequence ID" value="XM_031169137.1"/>
</dbReference>
<sequence>MKFYGETHIPLQQFSVTPEVRILPDPNSSWSASSARSHSASTSLNVLSDVYHPATLPRSIIVWMLTGASREYLELRFIPIAQDSSVPSPSGNRMLFKAPHSILPGVLVSEDADTFALNVLFVTSGNVFYRLTFPAPLWFEASSPDYVFHQTIEFEGIEQTEPLVAHFVNTNTVMVGYANGHVAKLECARNSVIATKQHTHVLKEEAWTERFANQFGNNPLVKTLKTLAFVELPPRIHEVAAVASLIYGDNLMLGFVLGQDRKLRVWNLLSNTLAQTIVIPSSTNGGDHKASATLSNGIGHYIQIFDEEAEVINNNFQPSTVHFKLAVMIPQSPNPFLAIYGGIADISVGFKALKFIKTMSCEPIQDVAGDSFAEEVFVDFRIIKLESGFECWTLWELRGEAVIRHAPLALSEQMSGVTEERWISLPSGVNEQRFAPSFTTTVSAQAFLDYAFYPGRFSKWVIEQALVEYESNSRRAHASQPTSFITLRELRERVAITVGGSIRLQLQNDINEHRMLEAYQQTHVEEWNRFLHACTSLQRSGAHPTALSVRPQTGAIAIVRRGGVGLLRELDTAQLIAGPNAISPTLFALLPSTELQYDYPELESNAARSDLTSYFSILALIKEVIPAQSLNLIHSELVKALSLKVSIGQHLVDVAQQHLAPIVGNSTLRARIGSIAIGMSSNTEFWTRLTNIVSREVPIPEPLPTSEETFRIRLGWMGMALVEQALNQAIASRAQLCFDMMLVLMTITASAVKKRSQVPTIMMVDGLRLFQTYALLAALTGKMVRIPEFEAAASMTDPRRPKALIREATRVLVGQFADMRVKEDSQYAATGDDLESFLFQVVRLYMDIPINIDNGSLSQGLRAAGIMSLSKLQQPTLLMKLGCSMAANVDVIGTMVQQLPPTRGSEYLAGLCALTTTDYEKARARFLRAASVSDNDDLTTLLPPEVQPDGIIGYYRHIASLLAPSPEHAIIFVQAALDEVELNARDGPSAISLLKSLFTLNLSILRFEEAFHVMQSIQDEEARLGCLSVLVYDFCEKRQVEALFSGRLAFSDMEAKIEELLWFKAQNSPVWPQREPPYYKILYSYYTYRGNHRGAASAMFQYSRRLSELSIRSDSHVDIPSAIEERARALLVSIQSLQLAAPEFGWITIPKVTDKALGRPAKRRRLTTFTEQSELPTLEAVSTTDLTKEYELTMVRLVLSDKFPALVTSNETIVPETAVALCCEAGYYDNAFTIGKLFELDLSGIFASLATRCVRLYRDHRVGSFVMEGASETWEGTPADKLMKLTRSYLELHDTPSTGYQYRRLFIDRLLSDDWQFTLPLWLTQFYEVDNDHKHRTHLNAEDMIRIYLKHGRLMEAVKLATRTVERELQKGGIENLPVLGRWLPYAIFDQLEEYARESKRQNATATDAAALSQMRRALDSYMKKVAKENENVRAMETDLMSVNDVVQNVLMEANRR</sequence>
<keyword evidence="3" id="KW-0539">Nucleus</keyword>
<dbReference type="InterPro" id="IPR059141">
    <property type="entry name" value="Beta-prop_Nup120_160"/>
</dbReference>
<comment type="subcellular location">
    <subcellularLocation>
        <location evidence="1">Nucleus</location>
    </subcellularLocation>
</comment>
<dbReference type="Proteomes" id="UP000319731">
    <property type="component" value="Unassembled WGS sequence"/>
</dbReference>
<keyword evidence="9" id="KW-1185">Reference proteome</keyword>
<evidence type="ECO:0000256" key="4">
    <source>
        <dbReference type="SAM" id="Coils"/>
    </source>
</evidence>
<dbReference type="Pfam" id="PF23354">
    <property type="entry name" value="TPR_NUP160_120_M"/>
    <property type="match status" value="1"/>
</dbReference>
<dbReference type="OrthoDB" id="67716at2759"/>
<dbReference type="PANTHER" id="PTHR21286">
    <property type="entry name" value="NUCLEAR PORE COMPLEX PROTEIN NUP160"/>
    <property type="match status" value="1"/>
</dbReference>
<proteinExistence type="predicted"/>
<dbReference type="InterPro" id="IPR021717">
    <property type="entry name" value="Nucleoporin_Nup160"/>
</dbReference>
<evidence type="ECO:0000313" key="9">
    <source>
        <dbReference type="Proteomes" id="UP000319731"/>
    </source>
</evidence>
<evidence type="ECO:0000256" key="2">
    <source>
        <dbReference type="ARBA" id="ARBA00022448"/>
    </source>
</evidence>
<reference evidence="8 9" key="1">
    <citation type="journal article" date="2019" name="Sci. Rep.">
        <title>Comparative genomics of chytrid fungi reveal insights into the obligate biotrophic and pathogenic lifestyle of Synchytrium endobioticum.</title>
        <authorList>
            <person name="van de Vossenberg B.T.L.H."/>
            <person name="Warris S."/>
            <person name="Nguyen H.D.T."/>
            <person name="van Gent-Pelzer M.P.E."/>
            <person name="Joly D.L."/>
            <person name="van de Geest H.C."/>
            <person name="Bonants P.J.M."/>
            <person name="Smith D.S."/>
            <person name="Levesque C.A."/>
            <person name="van der Lee T.A.J."/>
        </authorList>
    </citation>
    <scope>NUCLEOTIDE SEQUENCE [LARGE SCALE GENOMIC DNA]</scope>
    <source>
        <strain evidence="8 9">JEL517</strain>
    </source>
</reference>
<evidence type="ECO:0000259" key="6">
    <source>
        <dbReference type="Pfam" id="PF23347"/>
    </source>
</evidence>
<dbReference type="InterPro" id="IPR056536">
    <property type="entry name" value="TPR_NUP160_C"/>
</dbReference>
<feature type="coiled-coil region" evidence="4">
    <location>
        <begin position="1412"/>
        <end position="1439"/>
    </location>
</feature>
<protein>
    <submittedName>
        <fullName evidence="8">Uncharacterized protein</fullName>
    </submittedName>
</protein>
<dbReference type="Pfam" id="PF11715">
    <property type="entry name" value="Beta-prop_Nup120_160"/>
    <property type="match status" value="1"/>
</dbReference>
<keyword evidence="4" id="KW-0175">Coiled coil</keyword>
<dbReference type="GO" id="GO:0017056">
    <property type="term" value="F:structural constituent of nuclear pore"/>
    <property type="evidence" value="ECO:0007669"/>
    <property type="project" value="TreeGrafter"/>
</dbReference>